<reference evidence="3 4" key="1">
    <citation type="journal article" date="2014" name="Nat. Genet.">
        <title>Genome sequence of the hot pepper provides insights into the evolution of pungency in Capsicum species.</title>
        <authorList>
            <person name="Kim S."/>
            <person name="Park M."/>
            <person name="Yeom S.I."/>
            <person name="Kim Y.M."/>
            <person name="Lee J.M."/>
            <person name="Lee H.A."/>
            <person name="Seo E."/>
            <person name="Choi J."/>
            <person name="Cheong K."/>
            <person name="Kim K.T."/>
            <person name="Jung K."/>
            <person name="Lee G.W."/>
            <person name="Oh S.K."/>
            <person name="Bae C."/>
            <person name="Kim S.B."/>
            <person name="Lee H.Y."/>
            <person name="Kim S.Y."/>
            <person name="Kim M.S."/>
            <person name="Kang B.C."/>
            <person name="Jo Y.D."/>
            <person name="Yang H.B."/>
            <person name="Jeong H.J."/>
            <person name="Kang W.H."/>
            <person name="Kwon J.K."/>
            <person name="Shin C."/>
            <person name="Lim J.Y."/>
            <person name="Park J.H."/>
            <person name="Huh J.H."/>
            <person name="Kim J.S."/>
            <person name="Kim B.D."/>
            <person name="Cohen O."/>
            <person name="Paran I."/>
            <person name="Suh M.C."/>
            <person name="Lee S.B."/>
            <person name="Kim Y.K."/>
            <person name="Shin Y."/>
            <person name="Noh S.J."/>
            <person name="Park J."/>
            <person name="Seo Y.S."/>
            <person name="Kwon S.Y."/>
            <person name="Kim H.A."/>
            <person name="Park J.M."/>
            <person name="Kim H.J."/>
            <person name="Choi S.B."/>
            <person name="Bosland P.W."/>
            <person name="Reeves G."/>
            <person name="Jo S.H."/>
            <person name="Lee B.W."/>
            <person name="Cho H.T."/>
            <person name="Choi H.S."/>
            <person name="Lee M.S."/>
            <person name="Yu Y."/>
            <person name="Do Choi Y."/>
            <person name="Park B.S."/>
            <person name="van Deynze A."/>
            <person name="Ashrafi H."/>
            <person name="Hill T."/>
            <person name="Kim W.T."/>
            <person name="Pai H.S."/>
            <person name="Ahn H.K."/>
            <person name="Yeam I."/>
            <person name="Giovannoni J.J."/>
            <person name="Rose J.K."/>
            <person name="Sorensen I."/>
            <person name="Lee S.J."/>
            <person name="Kim R.W."/>
            <person name="Choi I.Y."/>
            <person name="Choi B.S."/>
            <person name="Lim J.S."/>
            <person name="Lee Y.H."/>
            <person name="Choi D."/>
        </authorList>
    </citation>
    <scope>NUCLEOTIDE SEQUENCE [LARGE SCALE GENOMIC DNA]</scope>
    <source>
        <strain evidence="4">cv. CM334</strain>
    </source>
</reference>
<keyword evidence="1" id="KW-0175">Coiled coil</keyword>
<dbReference type="PANTHER" id="PTHR46354:SF1">
    <property type="entry name" value="PROTEIN RESPONSE TO ABA AND SALT 1-RELATED"/>
    <property type="match status" value="1"/>
</dbReference>
<gene>
    <name evidence="3" type="ORF">T459_12866</name>
</gene>
<protein>
    <recommendedName>
        <fullName evidence="2">DOG1 domain-containing protein</fullName>
    </recommendedName>
</protein>
<dbReference type="PROSITE" id="PS51806">
    <property type="entry name" value="DOG1"/>
    <property type="match status" value="1"/>
</dbReference>
<evidence type="ECO:0000256" key="1">
    <source>
        <dbReference type="SAM" id="Coils"/>
    </source>
</evidence>
<reference evidence="3 4" key="2">
    <citation type="journal article" date="2017" name="Genome Biol.">
        <title>New reference genome sequences of hot pepper reveal the massive evolution of plant disease-resistance genes by retroduplication.</title>
        <authorList>
            <person name="Kim S."/>
            <person name="Park J."/>
            <person name="Yeom S.I."/>
            <person name="Kim Y.M."/>
            <person name="Seo E."/>
            <person name="Kim K.T."/>
            <person name="Kim M.S."/>
            <person name="Lee J.M."/>
            <person name="Cheong K."/>
            <person name="Shin H.S."/>
            <person name="Kim S.B."/>
            <person name="Han K."/>
            <person name="Lee J."/>
            <person name="Park M."/>
            <person name="Lee H.A."/>
            <person name="Lee H.Y."/>
            <person name="Lee Y."/>
            <person name="Oh S."/>
            <person name="Lee J.H."/>
            <person name="Choi E."/>
            <person name="Choi E."/>
            <person name="Lee S.E."/>
            <person name="Jeon J."/>
            <person name="Kim H."/>
            <person name="Choi G."/>
            <person name="Song H."/>
            <person name="Lee J."/>
            <person name="Lee S.C."/>
            <person name="Kwon J.K."/>
            <person name="Lee H.Y."/>
            <person name="Koo N."/>
            <person name="Hong Y."/>
            <person name="Kim R.W."/>
            <person name="Kang W.H."/>
            <person name="Huh J.H."/>
            <person name="Kang B.C."/>
            <person name="Yang T.J."/>
            <person name="Lee Y.H."/>
            <person name="Bennetzen J.L."/>
            <person name="Choi D."/>
        </authorList>
    </citation>
    <scope>NUCLEOTIDE SEQUENCE [LARGE SCALE GENOMIC DNA]</scope>
    <source>
        <strain evidence="4">cv. CM334</strain>
    </source>
</reference>
<dbReference type="Pfam" id="PF14144">
    <property type="entry name" value="DOG1"/>
    <property type="match status" value="1"/>
</dbReference>
<dbReference type="PANTHER" id="PTHR46354">
    <property type="entry name" value="DOG1 DOMAIN-CONTAINING PROTEIN"/>
    <property type="match status" value="1"/>
</dbReference>
<dbReference type="OMA" id="NYSIGSE"/>
<feature type="coiled-coil region" evidence="1">
    <location>
        <begin position="117"/>
        <end position="147"/>
    </location>
</feature>
<evidence type="ECO:0000313" key="4">
    <source>
        <dbReference type="Proteomes" id="UP000222542"/>
    </source>
</evidence>
<sequence length="225" mass="25741">MASTSSSKNPSLESNINSYYENWLITLQNFLEKLNAISNSNYNDDDEEENSSCSSELVMQVLDHFQNYYREIFKSTNRDVFLLISPPWYTSLEKTFVWMAGFKPSTLFSTINYSIGSELTTKQAEDLKKLKAEIKREEKIIEKGMAKVQERVATPPIFEVMRRGGMLIDGEVSNLESVIDGFKQSMMSIIETAEHLRGSTVRKMLDILRQNQAIKLLAAVAEFHL</sequence>
<comment type="caution">
    <text evidence="3">The sequence shown here is derived from an EMBL/GenBank/DDBJ whole genome shotgun (WGS) entry which is preliminary data.</text>
</comment>
<feature type="non-terminal residue" evidence="3">
    <location>
        <position position="225"/>
    </location>
</feature>
<dbReference type="AlphaFoldDB" id="A0A2G2ZR12"/>
<keyword evidence="4" id="KW-1185">Reference proteome</keyword>
<dbReference type="EMBL" id="AYRZ02000004">
    <property type="protein sequence ID" value="PHT84423.1"/>
    <property type="molecule type" value="Genomic_DNA"/>
</dbReference>
<evidence type="ECO:0000313" key="3">
    <source>
        <dbReference type="EMBL" id="PHT84423.1"/>
    </source>
</evidence>
<evidence type="ECO:0000259" key="2">
    <source>
        <dbReference type="PROSITE" id="PS51806"/>
    </source>
</evidence>
<dbReference type="Proteomes" id="UP000222542">
    <property type="component" value="Unassembled WGS sequence"/>
</dbReference>
<accession>A0A2G2ZR12</accession>
<dbReference type="InterPro" id="IPR051886">
    <property type="entry name" value="Seed_Dev/Stress_Resp_Reg"/>
</dbReference>
<feature type="domain" description="DOG1" evidence="2">
    <location>
        <begin position="13"/>
        <end position="225"/>
    </location>
</feature>
<dbReference type="GO" id="GO:0043565">
    <property type="term" value="F:sequence-specific DNA binding"/>
    <property type="evidence" value="ECO:0007669"/>
    <property type="project" value="InterPro"/>
</dbReference>
<name>A0A2G2ZR12_CAPAN</name>
<dbReference type="Gramene" id="PHT84423">
    <property type="protein sequence ID" value="PHT84423"/>
    <property type="gene ID" value="T459_12866"/>
</dbReference>
<proteinExistence type="predicted"/>
<dbReference type="GO" id="GO:0006351">
    <property type="term" value="P:DNA-templated transcription"/>
    <property type="evidence" value="ECO:0007669"/>
    <property type="project" value="InterPro"/>
</dbReference>
<dbReference type="InterPro" id="IPR025422">
    <property type="entry name" value="TGA_domain"/>
</dbReference>
<organism evidence="3 4">
    <name type="scientific">Capsicum annuum</name>
    <name type="common">Capsicum pepper</name>
    <dbReference type="NCBI Taxonomy" id="4072"/>
    <lineage>
        <taxon>Eukaryota</taxon>
        <taxon>Viridiplantae</taxon>
        <taxon>Streptophyta</taxon>
        <taxon>Embryophyta</taxon>
        <taxon>Tracheophyta</taxon>
        <taxon>Spermatophyta</taxon>
        <taxon>Magnoliopsida</taxon>
        <taxon>eudicotyledons</taxon>
        <taxon>Gunneridae</taxon>
        <taxon>Pentapetalae</taxon>
        <taxon>asterids</taxon>
        <taxon>lamiids</taxon>
        <taxon>Solanales</taxon>
        <taxon>Solanaceae</taxon>
        <taxon>Solanoideae</taxon>
        <taxon>Capsiceae</taxon>
        <taxon>Capsicum</taxon>
    </lineage>
</organism>
<dbReference type="STRING" id="4072.A0A2G2ZR12"/>